<reference evidence="2 3" key="1">
    <citation type="submission" date="2019-06" db="EMBL/GenBank/DDBJ databases">
        <title>Sequencing the genomes of 1000 actinobacteria strains.</title>
        <authorList>
            <person name="Klenk H.-P."/>
        </authorList>
    </citation>
    <scope>NUCLEOTIDE SEQUENCE [LARGE SCALE GENOMIC DNA]</scope>
    <source>
        <strain evidence="2 3">DSM 41649</strain>
    </source>
</reference>
<evidence type="ECO:0000256" key="1">
    <source>
        <dbReference type="SAM" id="Phobius"/>
    </source>
</evidence>
<accession>A0A561EYP0</accession>
<feature type="transmembrane region" description="Helical" evidence="1">
    <location>
        <begin position="15"/>
        <end position="37"/>
    </location>
</feature>
<protein>
    <recommendedName>
        <fullName evidence="4">Flp pilus-assembly TadE/G-like protein</fullName>
    </recommendedName>
</protein>
<keyword evidence="1" id="KW-1133">Transmembrane helix</keyword>
<dbReference type="OrthoDB" id="4268245at2"/>
<dbReference type="EMBL" id="VIVR01000001">
    <property type="protein sequence ID" value="TWE20722.1"/>
    <property type="molecule type" value="Genomic_DNA"/>
</dbReference>
<evidence type="ECO:0000313" key="3">
    <source>
        <dbReference type="Proteomes" id="UP000318416"/>
    </source>
</evidence>
<proteinExistence type="predicted"/>
<keyword evidence="1" id="KW-0812">Transmembrane</keyword>
<keyword evidence="3" id="KW-1185">Reference proteome</keyword>
<comment type="caution">
    <text evidence="2">The sequence shown here is derived from an EMBL/GenBank/DDBJ whole genome shotgun (WGS) entry which is preliminary data.</text>
</comment>
<evidence type="ECO:0000313" key="2">
    <source>
        <dbReference type="EMBL" id="TWE20722.1"/>
    </source>
</evidence>
<evidence type="ECO:0008006" key="4">
    <source>
        <dbReference type="Google" id="ProtNLM"/>
    </source>
</evidence>
<dbReference type="RefSeq" id="WP_145795239.1">
    <property type="nucleotide sequence ID" value="NZ_BAAABR010000047.1"/>
</dbReference>
<gene>
    <name evidence="2" type="ORF">FB465_5880</name>
</gene>
<organism evidence="2 3">
    <name type="scientific">Kitasatospora atroaurantiaca</name>
    <dbReference type="NCBI Taxonomy" id="285545"/>
    <lineage>
        <taxon>Bacteria</taxon>
        <taxon>Bacillati</taxon>
        <taxon>Actinomycetota</taxon>
        <taxon>Actinomycetes</taxon>
        <taxon>Kitasatosporales</taxon>
        <taxon>Streptomycetaceae</taxon>
        <taxon>Kitasatospora</taxon>
    </lineage>
</organism>
<dbReference type="Proteomes" id="UP000318416">
    <property type="component" value="Unassembled WGS sequence"/>
</dbReference>
<keyword evidence="1" id="KW-0472">Membrane</keyword>
<name>A0A561EYP0_9ACTN</name>
<dbReference type="AlphaFoldDB" id="A0A561EYP0"/>
<sequence length="150" mass="15809">MLQLRRGVMRAAPDAGAVSTFVAVSAAGLVIVVGIVLDCGGRLRAIENTDARAQEAARVVGQQLDEAAVLRGDGYVVRPDPVLASQAANAYLDRYKLHGEVSFKDDHTVVVDIRTTYDTALLSVVNLTTLEVHGQGTATLVHGVTEAENG</sequence>